<evidence type="ECO:0000256" key="7">
    <source>
        <dbReference type="ARBA" id="ARBA00022989"/>
    </source>
</evidence>
<dbReference type="Gene3D" id="3.55.40.10">
    <property type="entry name" value="minor pseudopilin epsh domain"/>
    <property type="match status" value="1"/>
</dbReference>
<evidence type="ECO:0000256" key="10">
    <source>
        <dbReference type="ARBA" id="ARBA00030775"/>
    </source>
</evidence>
<name>A0A7X0MXG5_9GAMM</name>
<dbReference type="InterPro" id="IPR012902">
    <property type="entry name" value="N_methyl_site"/>
</dbReference>
<evidence type="ECO:0000256" key="9">
    <source>
        <dbReference type="ARBA" id="ARBA00025772"/>
    </source>
</evidence>
<gene>
    <name evidence="12" type="ORF">HNR48_001185</name>
</gene>
<sequence>MKKFPKNGFTLIELLVVVAILAIIMAYAVPGLTSMSERGQMRANLDKFKTSLQMARSEAVTRRASVVLCAKKNNTEVCRTGGQARKRLGNDWMMFVDRNNNQLADFGSGQCADTEDCLLSLENYGTGNLIITSADREIIFNPDGTPNKADGYNIQVCAGNAKDNNDEFRSVTISIMPTGSFSVRKGTDSCQ</sequence>
<comment type="caution">
    <text evidence="12">The sequence shown here is derived from an EMBL/GenBank/DDBJ whole genome shotgun (WGS) entry which is preliminary data.</text>
</comment>
<keyword evidence="4" id="KW-0488">Methylation</keyword>
<protein>
    <recommendedName>
        <fullName evidence="2">Type II secretion system protein H</fullName>
    </recommendedName>
    <alternativeName>
        <fullName evidence="10">General secretion pathway protein H</fullName>
    </alternativeName>
</protein>
<dbReference type="EMBL" id="JACHHT010000001">
    <property type="protein sequence ID" value="MBB6520907.1"/>
    <property type="molecule type" value="Genomic_DNA"/>
</dbReference>
<comment type="similarity">
    <text evidence="9">Belongs to the GSP H family.</text>
</comment>
<evidence type="ECO:0000313" key="13">
    <source>
        <dbReference type="Proteomes" id="UP000528457"/>
    </source>
</evidence>
<dbReference type="GO" id="GO:0015628">
    <property type="term" value="P:protein secretion by the type II secretion system"/>
    <property type="evidence" value="ECO:0007669"/>
    <property type="project" value="InterPro"/>
</dbReference>
<dbReference type="Pfam" id="PF12019">
    <property type="entry name" value="GspH"/>
    <property type="match status" value="1"/>
</dbReference>
<evidence type="ECO:0000256" key="4">
    <source>
        <dbReference type="ARBA" id="ARBA00022481"/>
    </source>
</evidence>
<evidence type="ECO:0000313" key="12">
    <source>
        <dbReference type="EMBL" id="MBB6520907.1"/>
    </source>
</evidence>
<keyword evidence="3" id="KW-1003">Cell membrane</keyword>
<evidence type="ECO:0000256" key="8">
    <source>
        <dbReference type="ARBA" id="ARBA00023136"/>
    </source>
</evidence>
<evidence type="ECO:0000256" key="1">
    <source>
        <dbReference type="ARBA" id="ARBA00004377"/>
    </source>
</evidence>
<dbReference type="Pfam" id="PF07963">
    <property type="entry name" value="N_methyl"/>
    <property type="match status" value="1"/>
</dbReference>
<dbReference type="RefSeq" id="WP_166853350.1">
    <property type="nucleotide sequence ID" value="NZ_JAAONY010000001.1"/>
</dbReference>
<keyword evidence="13" id="KW-1185">Reference proteome</keyword>
<keyword evidence="8" id="KW-0472">Membrane</keyword>
<evidence type="ECO:0000256" key="5">
    <source>
        <dbReference type="ARBA" id="ARBA00022519"/>
    </source>
</evidence>
<dbReference type="SUPFAM" id="SSF54523">
    <property type="entry name" value="Pili subunits"/>
    <property type="match status" value="1"/>
</dbReference>
<dbReference type="GO" id="GO:0005886">
    <property type="term" value="C:plasma membrane"/>
    <property type="evidence" value="ECO:0007669"/>
    <property type="project" value="UniProtKB-SubCell"/>
</dbReference>
<organism evidence="12 13">
    <name type="scientific">Pseudoteredinibacter isoporae</name>
    <dbReference type="NCBI Taxonomy" id="570281"/>
    <lineage>
        <taxon>Bacteria</taxon>
        <taxon>Pseudomonadati</taxon>
        <taxon>Pseudomonadota</taxon>
        <taxon>Gammaproteobacteria</taxon>
        <taxon>Cellvibrionales</taxon>
        <taxon>Cellvibrionaceae</taxon>
        <taxon>Pseudoteredinibacter</taxon>
    </lineage>
</organism>
<reference evidence="12 13" key="1">
    <citation type="submission" date="2020-08" db="EMBL/GenBank/DDBJ databases">
        <title>Genomic Encyclopedia of Type Strains, Phase IV (KMG-IV): sequencing the most valuable type-strain genomes for metagenomic binning, comparative biology and taxonomic classification.</title>
        <authorList>
            <person name="Goeker M."/>
        </authorList>
    </citation>
    <scope>NUCLEOTIDE SEQUENCE [LARGE SCALE GENOMIC DNA]</scope>
    <source>
        <strain evidence="12 13">DSM 22368</strain>
    </source>
</reference>
<dbReference type="GO" id="GO:0015627">
    <property type="term" value="C:type II protein secretion system complex"/>
    <property type="evidence" value="ECO:0007669"/>
    <property type="project" value="InterPro"/>
</dbReference>
<evidence type="ECO:0000256" key="6">
    <source>
        <dbReference type="ARBA" id="ARBA00022692"/>
    </source>
</evidence>
<evidence type="ECO:0000259" key="11">
    <source>
        <dbReference type="Pfam" id="PF12019"/>
    </source>
</evidence>
<keyword evidence="6" id="KW-0812">Transmembrane</keyword>
<dbReference type="InterPro" id="IPR045584">
    <property type="entry name" value="Pilin-like"/>
</dbReference>
<keyword evidence="5" id="KW-0997">Cell inner membrane</keyword>
<accession>A0A7X0MXG5</accession>
<evidence type="ECO:0000256" key="3">
    <source>
        <dbReference type="ARBA" id="ARBA00022475"/>
    </source>
</evidence>
<feature type="domain" description="General secretion pathway GspH" evidence="11">
    <location>
        <begin position="46"/>
        <end position="178"/>
    </location>
</feature>
<dbReference type="AlphaFoldDB" id="A0A7X0MXG5"/>
<keyword evidence="7" id="KW-1133">Transmembrane helix</keyword>
<comment type="subcellular location">
    <subcellularLocation>
        <location evidence="1">Cell inner membrane</location>
        <topology evidence="1">Single-pass membrane protein</topology>
    </subcellularLocation>
</comment>
<proteinExistence type="inferred from homology"/>
<dbReference type="InterPro" id="IPR022346">
    <property type="entry name" value="T2SS_GspH"/>
</dbReference>
<dbReference type="Proteomes" id="UP000528457">
    <property type="component" value="Unassembled WGS sequence"/>
</dbReference>
<evidence type="ECO:0000256" key="2">
    <source>
        <dbReference type="ARBA" id="ARBA00021549"/>
    </source>
</evidence>
<dbReference type="NCBIfam" id="TIGR02532">
    <property type="entry name" value="IV_pilin_GFxxxE"/>
    <property type="match status" value="1"/>
</dbReference>
<dbReference type="InParanoid" id="A0A7X0MXG5"/>